<sequence length="214" mass="24973">MANKVYGYVRVSTRDQNEHRQLIELQAFGVDRKNIYMDKMSGKDFNRPSYQRLVHRRLKSGDLLVVKSIDRLGRNYEEILNEWKYISKRLGADIKILDMPLLDTRRSNDLIGTLISDIVLQLLSFVAQNERENIRQRQAEGIAAAKARGVRFGRPPAVIPEDFPEIYELWRAKEITPQEARELSGLKYHTFYKTCRKLTAEYEARLAQPPVPEH</sequence>
<keyword evidence="8" id="KW-1185">Reference proteome</keyword>
<dbReference type="PROSITE" id="PS00397">
    <property type="entry name" value="RECOMBINASES_1"/>
    <property type="match status" value="1"/>
</dbReference>
<dbReference type="OrthoDB" id="9797501at2"/>
<evidence type="ECO:0000313" key="7">
    <source>
        <dbReference type="EMBL" id="TCL41334.1"/>
    </source>
</evidence>
<accession>A0A9X8Y791</accession>
<reference evidence="7 8" key="1">
    <citation type="submission" date="2019-03" db="EMBL/GenBank/DDBJ databases">
        <title>Genomic Encyclopedia of Type Strains, Phase IV (KMG-IV): sequencing the most valuable type-strain genomes for metagenomic binning, comparative biology and taxonomic classification.</title>
        <authorList>
            <person name="Goeker M."/>
        </authorList>
    </citation>
    <scope>NUCLEOTIDE SEQUENCE [LARGE SCALE GENOMIC DNA]</scope>
    <source>
        <strain evidence="7 8">DSM 100433</strain>
    </source>
</reference>
<evidence type="ECO:0000256" key="1">
    <source>
        <dbReference type="ARBA" id="ARBA00022908"/>
    </source>
</evidence>
<dbReference type="Proteomes" id="UP000294682">
    <property type="component" value="Unassembled WGS sequence"/>
</dbReference>
<dbReference type="GO" id="GO:0015074">
    <property type="term" value="P:DNA integration"/>
    <property type="evidence" value="ECO:0007669"/>
    <property type="project" value="UniProtKB-KW"/>
</dbReference>
<dbReference type="RefSeq" id="WP_079698554.1">
    <property type="nucleotide sequence ID" value="NZ_JADNAH010000126.1"/>
</dbReference>
<dbReference type="SUPFAM" id="SSF53041">
    <property type="entry name" value="Resolvase-like"/>
    <property type="match status" value="1"/>
</dbReference>
<dbReference type="PANTHER" id="PTHR30461">
    <property type="entry name" value="DNA-INVERTASE FROM LAMBDOID PROPHAGE"/>
    <property type="match status" value="1"/>
</dbReference>
<evidence type="ECO:0000256" key="4">
    <source>
        <dbReference type="PIRSR" id="PIRSR606118-50"/>
    </source>
</evidence>
<dbReference type="GO" id="GO:0003677">
    <property type="term" value="F:DNA binding"/>
    <property type="evidence" value="ECO:0007669"/>
    <property type="project" value="UniProtKB-KW"/>
</dbReference>
<keyword evidence="1" id="KW-0229">DNA integration</keyword>
<dbReference type="CDD" id="cd03768">
    <property type="entry name" value="SR_ResInv"/>
    <property type="match status" value="1"/>
</dbReference>
<evidence type="ECO:0000313" key="8">
    <source>
        <dbReference type="Proteomes" id="UP000294682"/>
    </source>
</evidence>
<name>A0A9X8Y791_9FIRM</name>
<evidence type="ECO:0000256" key="2">
    <source>
        <dbReference type="ARBA" id="ARBA00023125"/>
    </source>
</evidence>
<evidence type="ECO:0000256" key="5">
    <source>
        <dbReference type="PROSITE-ProRule" id="PRU10137"/>
    </source>
</evidence>
<keyword evidence="2" id="KW-0238">DNA-binding</keyword>
<dbReference type="SMART" id="SM00857">
    <property type="entry name" value="Resolvase"/>
    <property type="match status" value="1"/>
</dbReference>
<feature type="active site" description="O-(5'-phospho-DNA)-serine intermediate" evidence="4 5">
    <location>
        <position position="12"/>
    </location>
</feature>
<evidence type="ECO:0000256" key="3">
    <source>
        <dbReference type="ARBA" id="ARBA00023172"/>
    </source>
</evidence>
<proteinExistence type="predicted"/>
<dbReference type="PANTHER" id="PTHR30461:SF2">
    <property type="entry name" value="SERINE RECOMBINASE PINE-RELATED"/>
    <property type="match status" value="1"/>
</dbReference>
<keyword evidence="3" id="KW-0233">DNA recombination</keyword>
<dbReference type="PROSITE" id="PS51736">
    <property type="entry name" value="RECOMBINASES_3"/>
    <property type="match status" value="1"/>
</dbReference>
<dbReference type="Gene3D" id="3.40.50.1390">
    <property type="entry name" value="Resolvase, N-terminal catalytic domain"/>
    <property type="match status" value="1"/>
</dbReference>
<protein>
    <submittedName>
        <fullName evidence="7">DNA invertase Pin-like site-specific DNA recombinase</fullName>
    </submittedName>
</protein>
<dbReference type="InterPro" id="IPR036162">
    <property type="entry name" value="Resolvase-like_N_sf"/>
</dbReference>
<organism evidence="7 8">
    <name type="scientific">Harryflintia acetispora</name>
    <dbReference type="NCBI Taxonomy" id="1849041"/>
    <lineage>
        <taxon>Bacteria</taxon>
        <taxon>Bacillati</taxon>
        <taxon>Bacillota</taxon>
        <taxon>Clostridia</taxon>
        <taxon>Eubacteriales</taxon>
        <taxon>Oscillospiraceae</taxon>
        <taxon>Harryflintia</taxon>
    </lineage>
</organism>
<dbReference type="EMBL" id="SLUK01000014">
    <property type="protein sequence ID" value="TCL41334.1"/>
    <property type="molecule type" value="Genomic_DNA"/>
</dbReference>
<dbReference type="GO" id="GO:0000150">
    <property type="term" value="F:DNA strand exchange activity"/>
    <property type="evidence" value="ECO:0007669"/>
    <property type="project" value="InterPro"/>
</dbReference>
<dbReference type="InterPro" id="IPR006119">
    <property type="entry name" value="Resolv_N"/>
</dbReference>
<comment type="caution">
    <text evidence="7">The sequence shown here is derived from an EMBL/GenBank/DDBJ whole genome shotgun (WGS) entry which is preliminary data.</text>
</comment>
<evidence type="ECO:0000259" key="6">
    <source>
        <dbReference type="PROSITE" id="PS51736"/>
    </source>
</evidence>
<dbReference type="InterPro" id="IPR006118">
    <property type="entry name" value="Recombinase_CS"/>
</dbReference>
<gene>
    <name evidence="7" type="ORF">EDD78_11439</name>
</gene>
<feature type="domain" description="Resolvase/invertase-type recombinase catalytic" evidence="6">
    <location>
        <begin position="4"/>
        <end position="149"/>
    </location>
</feature>
<dbReference type="InterPro" id="IPR050639">
    <property type="entry name" value="SSR_resolvase"/>
</dbReference>
<dbReference type="PROSITE" id="PS00398">
    <property type="entry name" value="RECOMBINASES_2"/>
    <property type="match status" value="1"/>
</dbReference>
<dbReference type="Pfam" id="PF00239">
    <property type="entry name" value="Resolvase"/>
    <property type="match status" value="1"/>
</dbReference>
<dbReference type="AlphaFoldDB" id="A0A9X8Y791"/>